<feature type="transmembrane region" description="Helical" evidence="6">
    <location>
        <begin position="258"/>
        <end position="278"/>
    </location>
</feature>
<feature type="transmembrane region" description="Helical" evidence="6">
    <location>
        <begin position="392"/>
        <end position="410"/>
    </location>
</feature>
<evidence type="ECO:0000256" key="3">
    <source>
        <dbReference type="ARBA" id="ARBA00022692"/>
    </source>
</evidence>
<dbReference type="InterPro" id="IPR050833">
    <property type="entry name" value="Poly_Biosynth_Transport"/>
</dbReference>
<dbReference type="Proteomes" id="UP001231915">
    <property type="component" value="Unassembled WGS sequence"/>
</dbReference>
<evidence type="ECO:0000256" key="6">
    <source>
        <dbReference type="SAM" id="Phobius"/>
    </source>
</evidence>
<feature type="transmembrane region" description="Helical" evidence="6">
    <location>
        <begin position="148"/>
        <end position="168"/>
    </location>
</feature>
<keyword evidence="3 6" id="KW-0812">Transmembrane</keyword>
<keyword evidence="5 6" id="KW-0472">Membrane</keyword>
<comment type="caution">
    <text evidence="7">The sequence shown here is derived from an EMBL/GenBank/DDBJ whole genome shotgun (WGS) entry which is preliminary data.</text>
</comment>
<evidence type="ECO:0000256" key="4">
    <source>
        <dbReference type="ARBA" id="ARBA00022989"/>
    </source>
</evidence>
<feature type="transmembrane region" description="Helical" evidence="6">
    <location>
        <begin position="115"/>
        <end position="136"/>
    </location>
</feature>
<dbReference type="RefSeq" id="WP_284138384.1">
    <property type="nucleotide sequence ID" value="NZ_JASJUT010000011.1"/>
</dbReference>
<dbReference type="EMBL" id="JASJUT010000011">
    <property type="protein sequence ID" value="MDK2597606.1"/>
    <property type="molecule type" value="Genomic_DNA"/>
</dbReference>
<evidence type="ECO:0000256" key="5">
    <source>
        <dbReference type="ARBA" id="ARBA00023136"/>
    </source>
</evidence>
<gene>
    <name evidence="7" type="ORF">QNM18_21325</name>
</gene>
<accession>A0ABT7ERD0</accession>
<dbReference type="InterPro" id="IPR044550">
    <property type="entry name" value="WzxE"/>
</dbReference>
<feature type="transmembrane region" description="Helical" evidence="6">
    <location>
        <begin position="299"/>
        <end position="322"/>
    </location>
</feature>
<sequence length="416" mass="46785">MKLIKTSLLSFIATMTKLVSGLVINKVVAVYAGPSGLALIGQFQSLIQILMSFSQGGVNQGVIKYTAEKKEDAEQLTLYTSASLRITLFSSVLVSVFCIIYASMLSEAVFGEDSYITLIRVFGTMVLLYAVNQWYLCTLNGRGLIGDFIKVQIIQNIFMLFFCTAMVINFETLGALYALAIGQSMVLVYLIVLRGADFFNSLKSLFITPSNTLYIKFFKFSLMTLTTAAVVPLVQIQIRNIIGDQLGDDSVGYWQGVWYISTMYLLVLTTVLSTYLLPKLSSIQEVEKLDTELIRVMKLVIPVSVLFALFIFVTKGILVNLLFDDSFQGMLPLFKWQLIGDVVKIASWVFSYLMLAKSMTKVYVYSEVFFGVLLLTLSHILLDSHGLEGITLAYLINSVFYFVFAYSNYIRWRKRN</sequence>
<name>A0ABT7ERD0_9GAMM</name>
<feature type="transmembrane region" description="Helical" evidence="6">
    <location>
        <begin position="84"/>
        <end position="103"/>
    </location>
</feature>
<reference evidence="7 8" key="1">
    <citation type="submission" date="2023-05" db="EMBL/GenBank/DDBJ databases">
        <title>Pseudoalteromonas ardens sp. nov., Pseudoalteromonas obscura sp. nov., and Pseudoalteromonas umbrosa sp. nov., isolated from the coral Montipora capitata.</title>
        <authorList>
            <person name="Thomas E.M."/>
            <person name="Smith E.M."/>
            <person name="Papke E."/>
            <person name="Shlafstein M.D."/>
            <person name="Oline D.K."/>
            <person name="Videau P."/>
            <person name="Saw J.H."/>
            <person name="Strangman W.K."/>
            <person name="Ushijima B."/>
        </authorList>
    </citation>
    <scope>NUCLEOTIDE SEQUENCE [LARGE SCALE GENOMIC DNA]</scope>
    <source>
        <strain evidence="7 8">P94</strain>
    </source>
</reference>
<feature type="transmembrane region" description="Helical" evidence="6">
    <location>
        <begin position="362"/>
        <end position="380"/>
    </location>
</feature>
<dbReference type="PANTHER" id="PTHR30250">
    <property type="entry name" value="PST FAMILY PREDICTED COLANIC ACID TRANSPORTER"/>
    <property type="match status" value="1"/>
</dbReference>
<proteinExistence type="predicted"/>
<evidence type="ECO:0000256" key="2">
    <source>
        <dbReference type="ARBA" id="ARBA00022475"/>
    </source>
</evidence>
<keyword evidence="2" id="KW-1003">Cell membrane</keyword>
<organism evidence="7 8">
    <name type="scientific">Pseudoalteromonas obscura</name>
    <dbReference type="NCBI Taxonomy" id="3048491"/>
    <lineage>
        <taxon>Bacteria</taxon>
        <taxon>Pseudomonadati</taxon>
        <taxon>Pseudomonadota</taxon>
        <taxon>Gammaproteobacteria</taxon>
        <taxon>Alteromonadales</taxon>
        <taxon>Pseudoalteromonadaceae</taxon>
        <taxon>Pseudoalteromonas</taxon>
    </lineage>
</organism>
<evidence type="ECO:0000313" key="7">
    <source>
        <dbReference type="EMBL" id="MDK2597606.1"/>
    </source>
</evidence>
<keyword evidence="4 6" id="KW-1133">Transmembrane helix</keyword>
<comment type="subcellular location">
    <subcellularLocation>
        <location evidence="1">Cell membrane</location>
        <topology evidence="1">Multi-pass membrane protein</topology>
    </subcellularLocation>
</comment>
<feature type="transmembrane region" description="Helical" evidence="6">
    <location>
        <begin position="174"/>
        <end position="196"/>
    </location>
</feature>
<protein>
    <submittedName>
        <fullName evidence="7">O-antigen translocase</fullName>
    </submittedName>
</protein>
<evidence type="ECO:0000313" key="8">
    <source>
        <dbReference type="Proteomes" id="UP001231915"/>
    </source>
</evidence>
<dbReference type="PANTHER" id="PTHR30250:SF30">
    <property type="entry name" value="LIPID III FLIPPASE"/>
    <property type="match status" value="1"/>
</dbReference>
<dbReference type="CDD" id="cd13125">
    <property type="entry name" value="MATE_like_10"/>
    <property type="match status" value="1"/>
</dbReference>
<feature type="transmembrane region" description="Helical" evidence="6">
    <location>
        <begin position="217"/>
        <end position="238"/>
    </location>
</feature>
<keyword evidence="8" id="KW-1185">Reference proteome</keyword>
<feature type="transmembrane region" description="Helical" evidence="6">
    <location>
        <begin position="334"/>
        <end position="355"/>
    </location>
</feature>
<evidence type="ECO:0000256" key="1">
    <source>
        <dbReference type="ARBA" id="ARBA00004651"/>
    </source>
</evidence>
<dbReference type="Pfam" id="PF13440">
    <property type="entry name" value="Polysacc_synt_3"/>
    <property type="match status" value="1"/>
</dbReference>